<dbReference type="AlphaFoldDB" id="A0A810QAX7"/>
<keyword evidence="2" id="KW-1185">Reference proteome</keyword>
<evidence type="ECO:0000313" key="2">
    <source>
        <dbReference type="Proteomes" id="UP000679848"/>
    </source>
</evidence>
<organism evidence="1 2">
    <name type="scientific">Pusillibacter faecalis</name>
    <dbReference type="NCBI Taxonomy" id="2714358"/>
    <lineage>
        <taxon>Bacteria</taxon>
        <taxon>Bacillati</taxon>
        <taxon>Bacillota</taxon>
        <taxon>Clostridia</taxon>
        <taxon>Eubacteriales</taxon>
        <taxon>Oscillospiraceae</taxon>
        <taxon>Pusillibacter</taxon>
    </lineage>
</organism>
<sequence>MSARVKLPPPLDKLLRSQLERAIYESALNQDDELIAKRRIIDKWGQMDVAAELGWYRSTVSDHEKYIFQRVEEVAKQLYTNKGAGD</sequence>
<dbReference type="Proteomes" id="UP000679848">
    <property type="component" value="Chromosome"/>
</dbReference>
<name>A0A810QAX7_9FIRM</name>
<evidence type="ECO:0000313" key="1">
    <source>
        <dbReference type="EMBL" id="BCK83397.1"/>
    </source>
</evidence>
<dbReference type="EMBL" id="AP023420">
    <property type="protein sequence ID" value="BCK83397.1"/>
    <property type="molecule type" value="Genomic_DNA"/>
</dbReference>
<accession>A0A810QAX7</accession>
<dbReference type="RefSeq" id="WP_213542662.1">
    <property type="nucleotide sequence ID" value="NZ_AP023420.1"/>
</dbReference>
<protein>
    <submittedName>
        <fullName evidence="1">Uncharacterized protein</fullName>
    </submittedName>
</protein>
<dbReference type="KEGG" id="pfaa:MM59RIKEN_07160"/>
<reference evidence="1" key="1">
    <citation type="submission" date="2020-09" db="EMBL/GenBank/DDBJ databases">
        <title>New species isolated from human feces.</title>
        <authorList>
            <person name="Kitahara M."/>
            <person name="Shigeno Y."/>
            <person name="Shime M."/>
            <person name="Matsumoto Y."/>
            <person name="Nakamura S."/>
            <person name="Motooka D."/>
            <person name="Fukuoka S."/>
            <person name="Nishikawa H."/>
            <person name="Benno Y."/>
        </authorList>
    </citation>
    <scope>NUCLEOTIDE SEQUENCE</scope>
    <source>
        <strain evidence="1">MM59</strain>
    </source>
</reference>
<gene>
    <name evidence="1" type="ORF">MM59RIKEN_07160</name>
</gene>
<proteinExistence type="predicted"/>